<dbReference type="GO" id="GO:0004312">
    <property type="term" value="F:fatty acid synthase activity"/>
    <property type="evidence" value="ECO:0007669"/>
    <property type="project" value="TreeGrafter"/>
</dbReference>
<keyword evidence="4" id="KW-0511">Multifunctional enzyme</keyword>
<evidence type="ECO:0000259" key="5">
    <source>
        <dbReference type="SMART" id="SM00822"/>
    </source>
</evidence>
<keyword evidence="3" id="KW-0521">NADP</keyword>
<evidence type="ECO:0000256" key="4">
    <source>
        <dbReference type="ARBA" id="ARBA00023268"/>
    </source>
</evidence>
<dbReference type="GO" id="GO:0047879">
    <property type="term" value="F:erythronolide synthase activity"/>
    <property type="evidence" value="ECO:0007669"/>
    <property type="project" value="UniProtKB-EC"/>
</dbReference>
<dbReference type="AlphaFoldDB" id="A0A2S8BBP6"/>
<protein>
    <submittedName>
        <fullName evidence="6">6-deoxyerythronolide-B synthase EryA3, modules 5 and 6</fullName>
        <ecNumber evidence="6">2.3.1.94</ecNumber>
    </submittedName>
</protein>
<proteinExistence type="predicted"/>
<keyword evidence="2" id="KW-0597">Phosphoprotein</keyword>
<dbReference type="InterPro" id="IPR057326">
    <property type="entry name" value="KR_dom"/>
</dbReference>
<dbReference type="EC" id="2.3.1.94" evidence="6"/>
<dbReference type="SUPFAM" id="SSF51735">
    <property type="entry name" value="NAD(P)-binding Rossmann-fold domains"/>
    <property type="match status" value="1"/>
</dbReference>
<dbReference type="PANTHER" id="PTHR43775:SF37">
    <property type="entry name" value="SI:DKEY-61P9.11"/>
    <property type="match status" value="1"/>
</dbReference>
<dbReference type="InterPro" id="IPR013968">
    <property type="entry name" value="PKS_KR"/>
</dbReference>
<dbReference type="Pfam" id="PF08659">
    <property type="entry name" value="KR"/>
    <property type="match status" value="1"/>
</dbReference>
<evidence type="ECO:0000313" key="6">
    <source>
        <dbReference type="EMBL" id="PQM44071.1"/>
    </source>
</evidence>
<sequence>MILVDAAAGACPRRAAADLTDGRSVEVCAPACDITDPDVVAAAAAAHAGAGASLLIHAAGVARFGPHHRLTAADRAAVFGAKVAGLARLTEAWPLRADARILVCSSISGVWGGHGHGAYAAANRMLDVLTDRLRDRGWDATAVRWGLWQGAGIVDAAEITRIERSGLLAMDPDEALEASLRRHDGDPLILAADLDRLRVFFDSQGSPLPLAAAENPPAAAPTEQLPVAEAVPCRVGRRR</sequence>
<keyword evidence="6" id="KW-0808">Transferase</keyword>
<dbReference type="InterPro" id="IPR050091">
    <property type="entry name" value="PKS_NRPS_Biosynth_Enz"/>
</dbReference>
<dbReference type="GO" id="GO:0006633">
    <property type="term" value="P:fatty acid biosynthetic process"/>
    <property type="evidence" value="ECO:0007669"/>
    <property type="project" value="TreeGrafter"/>
</dbReference>
<dbReference type="EMBL" id="PPEA01001002">
    <property type="protein sequence ID" value="PQM44071.1"/>
    <property type="molecule type" value="Genomic_DNA"/>
</dbReference>
<keyword evidence="6" id="KW-0012">Acyltransferase</keyword>
<dbReference type="Proteomes" id="UP000238296">
    <property type="component" value="Unassembled WGS sequence"/>
</dbReference>
<dbReference type="InterPro" id="IPR036291">
    <property type="entry name" value="NAD(P)-bd_dom_sf"/>
</dbReference>
<feature type="domain" description="Ketoreductase" evidence="5">
    <location>
        <begin position="3"/>
        <end position="151"/>
    </location>
</feature>
<reference evidence="6 7" key="1">
    <citation type="journal article" date="2017" name="Int. J. Syst. Evol. Microbiol.">
        <title>Mycobacterium talmoniae sp. nov., a slowly growing mycobacterium isolated from human respiratory samples.</title>
        <authorList>
            <person name="Davidson R.M."/>
            <person name="DeGroote M.A."/>
            <person name="Marola J.L."/>
            <person name="Buss S."/>
            <person name="Jones V."/>
            <person name="McNeil M.R."/>
            <person name="Freifeld A.G."/>
            <person name="Elaine Epperson L."/>
            <person name="Hasan N.A."/>
            <person name="Jackson M."/>
            <person name="Iwen P.C."/>
            <person name="Salfinger M."/>
            <person name="Strong M."/>
        </authorList>
    </citation>
    <scope>NUCLEOTIDE SEQUENCE [LARGE SCALE GENOMIC DNA]</scope>
    <source>
        <strain evidence="6 7">ATCC BAA-2683</strain>
    </source>
</reference>
<evidence type="ECO:0000256" key="1">
    <source>
        <dbReference type="ARBA" id="ARBA00022450"/>
    </source>
</evidence>
<organism evidence="6 7">
    <name type="scientific">Mycobacterium talmoniae</name>
    <dbReference type="NCBI Taxonomy" id="1858794"/>
    <lineage>
        <taxon>Bacteria</taxon>
        <taxon>Bacillati</taxon>
        <taxon>Actinomycetota</taxon>
        <taxon>Actinomycetes</taxon>
        <taxon>Mycobacteriales</taxon>
        <taxon>Mycobacteriaceae</taxon>
        <taxon>Mycobacterium</taxon>
    </lineage>
</organism>
<evidence type="ECO:0000313" key="7">
    <source>
        <dbReference type="Proteomes" id="UP000238296"/>
    </source>
</evidence>
<dbReference type="SMART" id="SM00822">
    <property type="entry name" value="PKS_KR"/>
    <property type="match status" value="1"/>
</dbReference>
<comment type="caution">
    <text evidence="6">The sequence shown here is derived from an EMBL/GenBank/DDBJ whole genome shotgun (WGS) entry which is preliminary data.</text>
</comment>
<evidence type="ECO:0000256" key="3">
    <source>
        <dbReference type="ARBA" id="ARBA00022857"/>
    </source>
</evidence>
<dbReference type="PANTHER" id="PTHR43775">
    <property type="entry name" value="FATTY ACID SYNTHASE"/>
    <property type="match status" value="1"/>
</dbReference>
<evidence type="ECO:0000256" key="2">
    <source>
        <dbReference type="ARBA" id="ARBA00022553"/>
    </source>
</evidence>
<accession>A0A2S8BBP6</accession>
<keyword evidence="1" id="KW-0596">Phosphopantetheine</keyword>
<name>A0A2S8BBP6_9MYCO</name>
<dbReference type="Gene3D" id="3.40.50.720">
    <property type="entry name" value="NAD(P)-binding Rossmann-like Domain"/>
    <property type="match status" value="1"/>
</dbReference>
<gene>
    <name evidence="6" type="primary">eryA_2</name>
    <name evidence="6" type="ORF">C1Y40_05771</name>
</gene>